<name>A0A1W9I0X6_9HYPH</name>
<feature type="compositionally biased region" description="Polar residues" evidence="1">
    <location>
        <begin position="114"/>
        <end position="123"/>
    </location>
</feature>
<feature type="region of interest" description="Disordered" evidence="1">
    <location>
        <begin position="104"/>
        <end position="123"/>
    </location>
</feature>
<evidence type="ECO:0000313" key="2">
    <source>
        <dbReference type="EMBL" id="OQW53222.1"/>
    </source>
</evidence>
<evidence type="ECO:0000313" key="3">
    <source>
        <dbReference type="Proteomes" id="UP000192872"/>
    </source>
</evidence>
<sequence>MVVIVVLMAALRTGAAQTPEAKYPDVVAVKVSARGSNTFDFDVTMTSPYDTAQRYADAFRVIGPKGEVYGERVLLHDHADEQPFTRELYGVAIPAGITSVQVQGRDQKSGYGGRQQSVALPGR</sequence>
<gene>
    <name evidence="2" type="ORF">A4S15_05475</name>
</gene>
<dbReference type="STRING" id="1827387.A4S15_05475"/>
<protein>
    <submittedName>
        <fullName evidence="2">Uncharacterized protein</fullName>
    </submittedName>
</protein>
<comment type="caution">
    <text evidence="2">The sequence shown here is derived from an EMBL/GenBank/DDBJ whole genome shotgun (WGS) entry which is preliminary data.</text>
</comment>
<reference evidence="2 3" key="1">
    <citation type="journal article" date="2017" name="Water Res.">
        <title>Comammox in drinking water systems.</title>
        <authorList>
            <person name="Wang Y."/>
            <person name="Ma L."/>
            <person name="Mao Y."/>
            <person name="Jiang X."/>
            <person name="Xia Y."/>
            <person name="Yu K."/>
            <person name="Li B."/>
            <person name="Zhang T."/>
        </authorList>
    </citation>
    <scope>NUCLEOTIDE SEQUENCE [LARGE SCALE GENOMIC DNA]</scope>
    <source>
        <strain evidence="2">SG_bin8</strain>
    </source>
</reference>
<dbReference type="EMBL" id="LWDL01000010">
    <property type="protein sequence ID" value="OQW53222.1"/>
    <property type="molecule type" value="Genomic_DNA"/>
</dbReference>
<dbReference type="Proteomes" id="UP000192872">
    <property type="component" value="Unassembled WGS sequence"/>
</dbReference>
<accession>A0A1W9I0X6</accession>
<organism evidence="2 3">
    <name type="scientific">Candidatus Raskinella chloraquaticus</name>
    <dbReference type="NCBI Taxonomy" id="1951219"/>
    <lineage>
        <taxon>Bacteria</taxon>
        <taxon>Pseudomonadati</taxon>
        <taxon>Pseudomonadota</taxon>
        <taxon>Alphaproteobacteria</taxon>
        <taxon>Hyphomicrobiales</taxon>
        <taxon>Phreatobacteraceae</taxon>
        <taxon>Candidatus Raskinella</taxon>
    </lineage>
</organism>
<dbReference type="AlphaFoldDB" id="A0A1W9I0X6"/>
<proteinExistence type="predicted"/>
<evidence type="ECO:0000256" key="1">
    <source>
        <dbReference type="SAM" id="MobiDB-lite"/>
    </source>
</evidence>